<reference evidence="3 4" key="2">
    <citation type="submission" date="2016-05" db="EMBL/GenBank/DDBJ databases">
        <authorList>
            <person name="Naeem Raeece"/>
        </authorList>
    </citation>
    <scope>NUCLEOTIDE SEQUENCE [LARGE SCALE GENOMIC DNA]</scope>
</reference>
<organism evidence="2 3">
    <name type="scientific">Plasmodium ovale curtisi</name>
    <dbReference type="NCBI Taxonomy" id="864141"/>
    <lineage>
        <taxon>Eukaryota</taxon>
        <taxon>Sar</taxon>
        <taxon>Alveolata</taxon>
        <taxon>Apicomplexa</taxon>
        <taxon>Aconoidasida</taxon>
        <taxon>Haemosporida</taxon>
        <taxon>Plasmodiidae</taxon>
        <taxon>Plasmodium</taxon>
        <taxon>Plasmodium (Plasmodium)</taxon>
    </lineage>
</organism>
<accession>A0A1A8WRH6</accession>
<proteinExistence type="predicted"/>
<dbReference type="AlphaFoldDB" id="A0A1A8WRH6"/>
<dbReference type="EMBL" id="FLQU01000431">
    <property type="protein sequence ID" value="SBS85552.1"/>
    <property type="molecule type" value="Genomic_DNA"/>
</dbReference>
<evidence type="ECO:0000313" key="1">
    <source>
        <dbReference type="EMBL" id="SBS85552.1"/>
    </source>
</evidence>
<name>A0A1A8WRH6_PLAOA</name>
<gene>
    <name evidence="2" type="ORF">POVCU1_029730</name>
    <name evidence="1" type="ORF">POVCU2_0032100</name>
</gene>
<protein>
    <submittedName>
        <fullName evidence="2">Uncharacterized protein</fullName>
    </submittedName>
</protein>
<sequence length="70" mass="8060">MDSPLKLVDWDKSDHIRKTPRSRCKPCQSELGEANEHVHFLERCTSVNSYGIEIVEHPSCKVSIFFSRGK</sequence>
<dbReference type="Proteomes" id="UP000078546">
    <property type="component" value="Unassembled WGS sequence"/>
</dbReference>
<evidence type="ECO:0000313" key="3">
    <source>
        <dbReference type="Proteomes" id="UP000078546"/>
    </source>
</evidence>
<dbReference type="EMBL" id="FLQV01000546">
    <property type="protein sequence ID" value="SBS95517.1"/>
    <property type="molecule type" value="Genomic_DNA"/>
</dbReference>
<dbReference type="Proteomes" id="UP000078560">
    <property type="component" value="Unassembled WGS sequence"/>
</dbReference>
<reference evidence="2" key="1">
    <citation type="submission" date="2016-05" db="EMBL/GenBank/DDBJ databases">
        <authorList>
            <person name="Lavstsen T."/>
            <person name="Jespersen J.S."/>
        </authorList>
    </citation>
    <scope>NUCLEOTIDE SEQUENCE [LARGE SCALE GENOMIC DNA]</scope>
</reference>
<evidence type="ECO:0000313" key="4">
    <source>
        <dbReference type="Proteomes" id="UP000078560"/>
    </source>
</evidence>
<evidence type="ECO:0000313" key="2">
    <source>
        <dbReference type="EMBL" id="SBS95517.1"/>
    </source>
</evidence>